<reference evidence="2" key="1">
    <citation type="submission" date="2014-09" db="EMBL/GenBank/DDBJ databases">
        <authorList>
            <person name="Sharma Rahul"/>
            <person name="Thines Marco"/>
        </authorList>
    </citation>
    <scope>NUCLEOTIDE SEQUENCE [LARGE SCALE GENOMIC DNA]</scope>
</reference>
<protein>
    <submittedName>
        <fullName evidence="1">Uncharacterized protein</fullName>
    </submittedName>
</protein>
<name>A0A0N7L3Y1_PLAHL</name>
<keyword evidence="2" id="KW-1185">Reference proteome</keyword>
<accession>A0A0N7L3Y1</accession>
<dbReference type="EMBL" id="CCYD01000261">
    <property type="protein sequence ID" value="CEG37139.1"/>
    <property type="molecule type" value="Genomic_DNA"/>
</dbReference>
<organism evidence="1 2">
    <name type="scientific">Plasmopara halstedii</name>
    <name type="common">Downy mildew of sunflower</name>
    <dbReference type="NCBI Taxonomy" id="4781"/>
    <lineage>
        <taxon>Eukaryota</taxon>
        <taxon>Sar</taxon>
        <taxon>Stramenopiles</taxon>
        <taxon>Oomycota</taxon>
        <taxon>Peronosporomycetes</taxon>
        <taxon>Peronosporales</taxon>
        <taxon>Peronosporaceae</taxon>
        <taxon>Plasmopara</taxon>
    </lineage>
</organism>
<evidence type="ECO:0000313" key="1">
    <source>
        <dbReference type="EMBL" id="CEG37139.1"/>
    </source>
</evidence>
<dbReference type="RefSeq" id="XP_024573508.1">
    <property type="nucleotide sequence ID" value="XM_024722431.1"/>
</dbReference>
<dbReference type="AlphaFoldDB" id="A0A0N7L3Y1"/>
<evidence type="ECO:0000313" key="2">
    <source>
        <dbReference type="Proteomes" id="UP000054928"/>
    </source>
</evidence>
<sequence length="116" mass="12980">MAGVFVPKGLKGVDLYTSLVHAICTNIERPLIILCQKGQMVLKCGEETWSEIPIDAPILTLRIQISHFMSCERFDLNFRLLLLQDVNSSPISICIQASPVYNGKVNVLFTQKGFLQ</sequence>
<proteinExistence type="predicted"/>
<dbReference type="GeneID" id="36399646"/>
<dbReference type="Proteomes" id="UP000054928">
    <property type="component" value="Unassembled WGS sequence"/>
</dbReference>